<dbReference type="PANTHER" id="PTHR46023:SF6">
    <property type="entry name" value="LIPASE CLASS 3 FAMILY PROTEIN"/>
    <property type="match status" value="1"/>
</dbReference>
<evidence type="ECO:0000313" key="2">
    <source>
        <dbReference type="EMBL" id="CAD8862168.1"/>
    </source>
</evidence>
<dbReference type="EMBL" id="HBFQ01051231">
    <property type="protein sequence ID" value="CAD8862168.1"/>
    <property type="molecule type" value="Transcribed_RNA"/>
</dbReference>
<dbReference type="PANTHER" id="PTHR46023">
    <property type="entry name" value="LIPASE CLASS 3 PROTEIN-LIKE"/>
    <property type="match status" value="1"/>
</dbReference>
<dbReference type="GO" id="GO:0006629">
    <property type="term" value="P:lipid metabolic process"/>
    <property type="evidence" value="ECO:0007669"/>
    <property type="project" value="InterPro"/>
</dbReference>
<proteinExistence type="predicted"/>
<reference evidence="2" key="1">
    <citation type="submission" date="2021-01" db="EMBL/GenBank/DDBJ databases">
        <authorList>
            <person name="Corre E."/>
            <person name="Pelletier E."/>
            <person name="Niang G."/>
            <person name="Scheremetjew M."/>
            <person name="Finn R."/>
            <person name="Kale V."/>
            <person name="Holt S."/>
            <person name="Cochrane G."/>
            <person name="Meng A."/>
            <person name="Brown T."/>
            <person name="Cohen L."/>
        </authorList>
    </citation>
    <scope>NUCLEOTIDE SEQUENCE</scope>
</reference>
<accession>A0A7S1AQP4</accession>
<dbReference type="Pfam" id="PF01764">
    <property type="entry name" value="Lipase_3"/>
    <property type="match status" value="1"/>
</dbReference>
<protein>
    <recommendedName>
        <fullName evidence="1">Fungal lipase-type domain-containing protein</fullName>
    </recommendedName>
</protein>
<feature type="domain" description="Fungal lipase-type" evidence="1">
    <location>
        <begin position="155"/>
        <end position="286"/>
    </location>
</feature>
<name>A0A7S1AQP4_NOCSC</name>
<sequence>MAAKSALKNSFGSWFKNPTDGYLNELLGPGGAEALRKLDVEIERARSTLYTAGTAPQRNFSENVLMMIKQSTLQKRYENPVYAGPEIPYYNADVFQKAARLSRFANASYTVPAINIMCDLVPSLAPEHIHLVYSGKGVGCPHFFIATDPLTDQLVLAIRGTADATDALTDTLAEKSPFLGGNAHLGMFECATSVIEHGRDKLVELMTGTGKKLSVTGHSLGAGTAVLVMLMLCGESGYSAPFSAGRNTTCWAFAAPPVFGPPEKIPRWTSSNIFAFVHHVDMIPRLGLAAVFSLCQAEKIVDEMDISASERASFLFNYDTSFRVQLPDHGSYGIMADVESDFTKFTSVGTNILMFNDQDGKITCYTVEPYQLNNRILLHQNMVTCHLLGGYIKIIDECVNDLEPPPGLVRRIIHSVVG</sequence>
<dbReference type="InterPro" id="IPR029058">
    <property type="entry name" value="AB_hydrolase_fold"/>
</dbReference>
<dbReference type="InterPro" id="IPR002921">
    <property type="entry name" value="Fungal_lipase-type"/>
</dbReference>
<dbReference type="Gene3D" id="3.40.50.1820">
    <property type="entry name" value="alpha/beta hydrolase"/>
    <property type="match status" value="1"/>
</dbReference>
<organism evidence="2">
    <name type="scientific">Noctiluca scintillans</name>
    <name type="common">Sea sparkle</name>
    <name type="synonym">Red tide dinoflagellate</name>
    <dbReference type="NCBI Taxonomy" id="2966"/>
    <lineage>
        <taxon>Eukaryota</taxon>
        <taxon>Sar</taxon>
        <taxon>Alveolata</taxon>
        <taxon>Dinophyceae</taxon>
        <taxon>Noctilucales</taxon>
        <taxon>Noctilucaceae</taxon>
        <taxon>Noctiluca</taxon>
    </lineage>
</organism>
<evidence type="ECO:0000259" key="1">
    <source>
        <dbReference type="Pfam" id="PF01764"/>
    </source>
</evidence>
<dbReference type="SUPFAM" id="SSF53474">
    <property type="entry name" value="alpha/beta-Hydrolases"/>
    <property type="match status" value="1"/>
</dbReference>
<dbReference type="CDD" id="cd00519">
    <property type="entry name" value="Lipase_3"/>
    <property type="match status" value="1"/>
</dbReference>
<dbReference type="AlphaFoldDB" id="A0A7S1AQP4"/>
<gene>
    <name evidence="2" type="ORF">NSCI0253_LOCUS36523</name>
</gene>